<feature type="compositionally biased region" description="Polar residues" evidence="1">
    <location>
        <begin position="279"/>
        <end position="310"/>
    </location>
</feature>
<evidence type="ECO:0000313" key="3">
    <source>
        <dbReference type="Proteomes" id="UP001160148"/>
    </source>
</evidence>
<dbReference type="SUPFAM" id="SSF50249">
    <property type="entry name" value="Nucleic acid-binding proteins"/>
    <property type="match status" value="1"/>
</dbReference>
<comment type="caution">
    <text evidence="2">The sequence shown here is derived from an EMBL/GenBank/DDBJ whole genome shotgun (WGS) entry which is preliminary data.</text>
</comment>
<name>A0AAV0W6U5_9HEMI</name>
<dbReference type="Proteomes" id="UP001160148">
    <property type="component" value="Unassembled WGS sequence"/>
</dbReference>
<accession>A0AAV0W6U5</accession>
<feature type="compositionally biased region" description="Basic and acidic residues" evidence="1">
    <location>
        <begin position="336"/>
        <end position="352"/>
    </location>
</feature>
<dbReference type="Gene3D" id="2.40.50.140">
    <property type="entry name" value="Nucleic acid-binding proteins"/>
    <property type="match status" value="2"/>
</dbReference>
<gene>
    <name evidence="2" type="ORF">MEUPH1_LOCUS7825</name>
</gene>
<dbReference type="InterPro" id="IPR012340">
    <property type="entry name" value="NA-bd_OB-fold"/>
</dbReference>
<feature type="region of interest" description="Disordered" evidence="1">
    <location>
        <begin position="274"/>
        <end position="352"/>
    </location>
</feature>
<evidence type="ECO:0000313" key="2">
    <source>
        <dbReference type="EMBL" id="CAI6351482.1"/>
    </source>
</evidence>
<dbReference type="EMBL" id="CARXXK010000001">
    <property type="protein sequence ID" value="CAI6351482.1"/>
    <property type="molecule type" value="Genomic_DNA"/>
</dbReference>
<sequence length="397" mass="45482">MLWDLRRSYEYPFISLSDESRSRLQNKMQPVKIKNINKSYMKKPFVVKGRVKFCEVLQNKNSTEHFHLNAIIFDNISEIEVVAFKNCQTFAEKLPKDSVVMIEHGALREVNKDYKKTKHKYQIILQEKSLITLIDNDTVNISDFPLHKYTSGADLLTLTTGMIIDVIGVCTHIDSEKTFNSQQQLIRKANISVDSVQIEVRFSGDKVDEIYNEGTTLYLHIVKYINYSGFIYLSVGDSSFVQCNTQQSSNGMDTKQLQQLETVKKFCQDSTVELPDQKPSISSITQSNNKSTIESPEQRLSTSSVTQSYKNLVDESIDERPSTSGSTPSNKRKTHDFKVEEVSPKIPKKTESDEAFSDVRFANMVINFMQKVNNNKRVVQLSILEFISNMLKEDEDN</sequence>
<keyword evidence="3" id="KW-1185">Reference proteome</keyword>
<organism evidence="2 3">
    <name type="scientific">Macrosiphum euphorbiae</name>
    <name type="common">potato aphid</name>
    <dbReference type="NCBI Taxonomy" id="13131"/>
    <lineage>
        <taxon>Eukaryota</taxon>
        <taxon>Metazoa</taxon>
        <taxon>Ecdysozoa</taxon>
        <taxon>Arthropoda</taxon>
        <taxon>Hexapoda</taxon>
        <taxon>Insecta</taxon>
        <taxon>Pterygota</taxon>
        <taxon>Neoptera</taxon>
        <taxon>Paraneoptera</taxon>
        <taxon>Hemiptera</taxon>
        <taxon>Sternorrhyncha</taxon>
        <taxon>Aphidomorpha</taxon>
        <taxon>Aphidoidea</taxon>
        <taxon>Aphididae</taxon>
        <taxon>Macrosiphini</taxon>
        <taxon>Macrosiphum</taxon>
    </lineage>
</organism>
<evidence type="ECO:0000256" key="1">
    <source>
        <dbReference type="SAM" id="MobiDB-lite"/>
    </source>
</evidence>
<protein>
    <submittedName>
        <fullName evidence="2">Uncharacterized protein</fullName>
    </submittedName>
</protein>
<reference evidence="2 3" key="1">
    <citation type="submission" date="2023-01" db="EMBL/GenBank/DDBJ databases">
        <authorList>
            <person name="Whitehead M."/>
        </authorList>
    </citation>
    <scope>NUCLEOTIDE SEQUENCE [LARGE SCALE GENOMIC DNA]</scope>
</reference>
<dbReference type="AlphaFoldDB" id="A0AAV0W6U5"/>
<proteinExistence type="predicted"/>